<name>A0ABQ9TAD2_SAGOE</name>
<sequence>MQNHTNTLLQVAMDSAKEKTRSGSILGEVSIQNRELIVSPSHSPHCDQFHLHVSRSEGTGAGCQRESPRPGLP</sequence>
<evidence type="ECO:0000313" key="2">
    <source>
        <dbReference type="Proteomes" id="UP001266305"/>
    </source>
</evidence>
<organism evidence="1 2">
    <name type="scientific">Saguinus oedipus</name>
    <name type="common">Cotton-top tamarin</name>
    <name type="synonym">Oedipomidas oedipus</name>
    <dbReference type="NCBI Taxonomy" id="9490"/>
    <lineage>
        <taxon>Eukaryota</taxon>
        <taxon>Metazoa</taxon>
        <taxon>Chordata</taxon>
        <taxon>Craniata</taxon>
        <taxon>Vertebrata</taxon>
        <taxon>Euteleostomi</taxon>
        <taxon>Mammalia</taxon>
        <taxon>Eutheria</taxon>
        <taxon>Euarchontoglires</taxon>
        <taxon>Primates</taxon>
        <taxon>Haplorrhini</taxon>
        <taxon>Platyrrhini</taxon>
        <taxon>Cebidae</taxon>
        <taxon>Callitrichinae</taxon>
        <taxon>Saguinus</taxon>
    </lineage>
</organism>
<protein>
    <submittedName>
        <fullName evidence="1">Uncharacterized protein</fullName>
    </submittedName>
</protein>
<dbReference type="EMBL" id="JASSZA010000150">
    <property type="protein sequence ID" value="KAK2081676.1"/>
    <property type="molecule type" value="Genomic_DNA"/>
</dbReference>
<comment type="caution">
    <text evidence="1">The sequence shown here is derived from an EMBL/GenBank/DDBJ whole genome shotgun (WGS) entry which is preliminary data.</text>
</comment>
<dbReference type="Proteomes" id="UP001266305">
    <property type="component" value="Unassembled WGS sequence"/>
</dbReference>
<proteinExistence type="predicted"/>
<gene>
    <name evidence="1" type="ORF">P7K49_040961</name>
</gene>
<evidence type="ECO:0000313" key="1">
    <source>
        <dbReference type="EMBL" id="KAK2081676.1"/>
    </source>
</evidence>
<accession>A0ABQ9TAD2</accession>
<keyword evidence="2" id="KW-1185">Reference proteome</keyword>
<reference evidence="1 2" key="1">
    <citation type="submission" date="2023-05" db="EMBL/GenBank/DDBJ databases">
        <title>B98-5 Cell Line De Novo Hybrid Assembly: An Optical Mapping Approach.</title>
        <authorList>
            <person name="Kananen K."/>
            <person name="Auerbach J.A."/>
            <person name="Kautto E."/>
            <person name="Blachly J.S."/>
        </authorList>
    </citation>
    <scope>NUCLEOTIDE SEQUENCE [LARGE SCALE GENOMIC DNA]</scope>
    <source>
        <strain evidence="1">B95-8</strain>
        <tissue evidence="1">Cell line</tissue>
    </source>
</reference>